<accession>A0ABN3AD36</accession>
<organism evidence="1 2">
    <name type="scientific">Actinomadura napierensis</name>
    <dbReference type="NCBI Taxonomy" id="267854"/>
    <lineage>
        <taxon>Bacteria</taxon>
        <taxon>Bacillati</taxon>
        <taxon>Actinomycetota</taxon>
        <taxon>Actinomycetes</taxon>
        <taxon>Streptosporangiales</taxon>
        <taxon>Thermomonosporaceae</taxon>
        <taxon>Actinomadura</taxon>
    </lineage>
</organism>
<evidence type="ECO:0000313" key="2">
    <source>
        <dbReference type="Proteomes" id="UP001501020"/>
    </source>
</evidence>
<comment type="caution">
    <text evidence="1">The sequence shown here is derived from an EMBL/GenBank/DDBJ whole genome shotgun (WGS) entry which is preliminary data.</text>
</comment>
<gene>
    <name evidence="1" type="ORF">GCM10009727_75490</name>
</gene>
<name>A0ABN3AD36_9ACTN</name>
<keyword evidence="2" id="KW-1185">Reference proteome</keyword>
<protein>
    <submittedName>
        <fullName evidence="1">Uncharacterized protein</fullName>
    </submittedName>
</protein>
<evidence type="ECO:0000313" key="1">
    <source>
        <dbReference type="EMBL" id="GAA2161319.1"/>
    </source>
</evidence>
<dbReference type="Proteomes" id="UP001501020">
    <property type="component" value="Unassembled WGS sequence"/>
</dbReference>
<dbReference type="EMBL" id="BAAAMR010000097">
    <property type="protein sequence ID" value="GAA2161319.1"/>
    <property type="molecule type" value="Genomic_DNA"/>
</dbReference>
<sequence>MTGASAVGDRVRGSPLEGLDEAGGAARLAGLGPQPACPVLSGYPGELVVDHGWLPSFRTVLDGSRVSA</sequence>
<proteinExistence type="predicted"/>
<reference evidence="1 2" key="1">
    <citation type="journal article" date="2019" name="Int. J. Syst. Evol. Microbiol.">
        <title>The Global Catalogue of Microorganisms (GCM) 10K type strain sequencing project: providing services to taxonomists for standard genome sequencing and annotation.</title>
        <authorList>
            <consortium name="The Broad Institute Genomics Platform"/>
            <consortium name="The Broad Institute Genome Sequencing Center for Infectious Disease"/>
            <person name="Wu L."/>
            <person name="Ma J."/>
        </authorList>
    </citation>
    <scope>NUCLEOTIDE SEQUENCE [LARGE SCALE GENOMIC DNA]</scope>
    <source>
        <strain evidence="1 2">JCM 13850</strain>
    </source>
</reference>